<organism evidence="2 3">
    <name type="scientific">Quercus lobata</name>
    <name type="common">Valley oak</name>
    <dbReference type="NCBI Taxonomy" id="97700"/>
    <lineage>
        <taxon>Eukaryota</taxon>
        <taxon>Viridiplantae</taxon>
        <taxon>Streptophyta</taxon>
        <taxon>Embryophyta</taxon>
        <taxon>Tracheophyta</taxon>
        <taxon>Spermatophyta</taxon>
        <taxon>Magnoliopsida</taxon>
        <taxon>eudicotyledons</taxon>
        <taxon>Gunneridae</taxon>
        <taxon>Pentapetalae</taxon>
        <taxon>rosids</taxon>
        <taxon>fabids</taxon>
        <taxon>Fagales</taxon>
        <taxon>Fagaceae</taxon>
        <taxon>Quercus</taxon>
    </lineage>
</organism>
<keyword evidence="1" id="KW-0732">Signal</keyword>
<keyword evidence="3" id="KW-1185">Reference proteome</keyword>
<accession>A0A7N2KWX5</accession>
<feature type="chain" id="PRO_5029609057" description="Secreted protein" evidence="1">
    <location>
        <begin position="28"/>
        <end position="85"/>
    </location>
</feature>
<dbReference type="Gramene" id="QL02p054575:mrna">
    <property type="protein sequence ID" value="QL02p054575:mrna"/>
    <property type="gene ID" value="QL02p054575"/>
</dbReference>
<name>A0A7N2KWX5_QUELO</name>
<reference evidence="2" key="2">
    <citation type="submission" date="2021-01" db="UniProtKB">
        <authorList>
            <consortium name="EnsemblPlants"/>
        </authorList>
    </citation>
    <scope>IDENTIFICATION</scope>
</reference>
<proteinExistence type="predicted"/>
<protein>
    <recommendedName>
        <fullName evidence="4">Secreted protein</fullName>
    </recommendedName>
</protein>
<dbReference type="EnsemblPlants" id="QL02p054575:mrna">
    <property type="protein sequence ID" value="QL02p054575:mrna"/>
    <property type="gene ID" value="QL02p054575"/>
</dbReference>
<feature type="signal peptide" evidence="1">
    <location>
        <begin position="1"/>
        <end position="27"/>
    </location>
</feature>
<dbReference type="Proteomes" id="UP000594261">
    <property type="component" value="Chromosome 2"/>
</dbReference>
<dbReference type="InParanoid" id="A0A7N2KWX5"/>
<evidence type="ECO:0000313" key="3">
    <source>
        <dbReference type="Proteomes" id="UP000594261"/>
    </source>
</evidence>
<evidence type="ECO:0008006" key="4">
    <source>
        <dbReference type="Google" id="ProtNLM"/>
    </source>
</evidence>
<evidence type="ECO:0000313" key="2">
    <source>
        <dbReference type="EnsemblPlants" id="QL02p054575:mrna"/>
    </source>
</evidence>
<sequence length="85" mass="10113">MNPHRKMDMVLKITFTWWLWWLRLAVANSQINLLNSGCSQYNVSRVSNFYNNLNATFSDLRAQLNNNKYFATAHAPIFYLVVIWR</sequence>
<reference evidence="3" key="1">
    <citation type="journal article" date="2016" name="G3 (Bethesda)">
        <title>First Draft Assembly and Annotation of the Genome of a California Endemic Oak Quercus lobata Nee (Fagaceae).</title>
        <authorList>
            <person name="Sork V.L."/>
            <person name="Fitz-Gibbon S.T."/>
            <person name="Puiu D."/>
            <person name="Crepeau M."/>
            <person name="Gugger P.F."/>
            <person name="Sherman R."/>
            <person name="Stevens K."/>
            <person name="Langley C.H."/>
            <person name="Pellegrini M."/>
            <person name="Salzberg S.L."/>
        </authorList>
    </citation>
    <scope>NUCLEOTIDE SEQUENCE [LARGE SCALE GENOMIC DNA]</scope>
    <source>
        <strain evidence="3">cv. SW786</strain>
    </source>
</reference>
<evidence type="ECO:0000256" key="1">
    <source>
        <dbReference type="SAM" id="SignalP"/>
    </source>
</evidence>
<dbReference type="AlphaFoldDB" id="A0A7N2KWX5"/>